<dbReference type="Proteomes" id="UP000504634">
    <property type="component" value="Unplaced"/>
</dbReference>
<sequence length="141" mass="16187">MGCSNSKSTPVVDESKVPAKSNKMEAMNSSKQEYPASEAFTIPLDNDDDKAVAPQLNETLREPPKRIQELMRQAASTEPLTLDELEEKQQRAEQRRQELMQQKLETIQKNTQMLMRGHERDASREGMDKEEEEEMRPSPPQ</sequence>
<feature type="region of interest" description="Disordered" evidence="1">
    <location>
        <begin position="72"/>
        <end position="97"/>
    </location>
</feature>
<gene>
    <name evidence="3" type="primary">LOC115634160</name>
</gene>
<evidence type="ECO:0000256" key="1">
    <source>
        <dbReference type="SAM" id="MobiDB-lite"/>
    </source>
</evidence>
<feature type="compositionally biased region" description="Basic and acidic residues" evidence="1">
    <location>
        <begin position="87"/>
        <end position="97"/>
    </location>
</feature>
<feature type="compositionally biased region" description="Basic and acidic residues" evidence="1">
    <location>
        <begin position="116"/>
        <end position="127"/>
    </location>
</feature>
<protein>
    <submittedName>
        <fullName evidence="3">Uncharacterized protein LOC115634160</fullName>
    </submittedName>
</protein>
<dbReference type="OrthoDB" id="6344011at2759"/>
<name>A0A6J2UJC4_DROLE</name>
<accession>A0A6J2UJC4</accession>
<feature type="region of interest" description="Disordered" evidence="1">
    <location>
        <begin position="111"/>
        <end position="141"/>
    </location>
</feature>
<reference evidence="3" key="1">
    <citation type="submission" date="2025-08" db="UniProtKB">
        <authorList>
            <consortium name="RefSeq"/>
        </authorList>
    </citation>
    <scope>IDENTIFICATION</scope>
    <source>
        <strain evidence="3">11010-0011.00</strain>
        <tissue evidence="3">Whole body</tissue>
    </source>
</reference>
<dbReference type="RefSeq" id="XP_030387603.1">
    <property type="nucleotide sequence ID" value="XM_030531743.1"/>
</dbReference>
<organism evidence="2 3">
    <name type="scientific">Drosophila lebanonensis</name>
    <name type="common">Fruit fly</name>
    <name type="synonym">Scaptodrosophila lebanonensis</name>
    <dbReference type="NCBI Taxonomy" id="7225"/>
    <lineage>
        <taxon>Eukaryota</taxon>
        <taxon>Metazoa</taxon>
        <taxon>Ecdysozoa</taxon>
        <taxon>Arthropoda</taxon>
        <taxon>Hexapoda</taxon>
        <taxon>Insecta</taxon>
        <taxon>Pterygota</taxon>
        <taxon>Neoptera</taxon>
        <taxon>Endopterygota</taxon>
        <taxon>Diptera</taxon>
        <taxon>Brachycera</taxon>
        <taxon>Muscomorpha</taxon>
        <taxon>Ephydroidea</taxon>
        <taxon>Drosophilidae</taxon>
        <taxon>Scaptodrosophila</taxon>
    </lineage>
</organism>
<evidence type="ECO:0000313" key="3">
    <source>
        <dbReference type="RefSeq" id="XP_030387603.1"/>
    </source>
</evidence>
<proteinExistence type="predicted"/>
<dbReference type="AlphaFoldDB" id="A0A6J2UJC4"/>
<evidence type="ECO:0000313" key="2">
    <source>
        <dbReference type="Proteomes" id="UP000504634"/>
    </source>
</evidence>
<keyword evidence="2" id="KW-1185">Reference proteome</keyword>
<feature type="region of interest" description="Disordered" evidence="1">
    <location>
        <begin position="1"/>
        <end position="35"/>
    </location>
</feature>
<dbReference type="GeneID" id="115634160"/>